<dbReference type="InterPro" id="IPR035093">
    <property type="entry name" value="RelE/ParE_toxin_dom_sf"/>
</dbReference>
<dbReference type="Proteomes" id="UP000196205">
    <property type="component" value="Chromosome"/>
</dbReference>
<evidence type="ECO:0000313" key="1">
    <source>
        <dbReference type="EMBL" id="ARW47562.1"/>
    </source>
</evidence>
<evidence type="ECO:0000313" key="2">
    <source>
        <dbReference type="Proteomes" id="UP000196205"/>
    </source>
</evidence>
<accession>A0A1Y0XZL2</accession>
<organism evidence="1 2">
    <name type="scientific">Acetobacter pasteurianus subsp. pasteurianus</name>
    <dbReference type="NCBI Taxonomy" id="481145"/>
    <lineage>
        <taxon>Bacteria</taxon>
        <taxon>Pseudomonadati</taxon>
        <taxon>Pseudomonadota</taxon>
        <taxon>Alphaproteobacteria</taxon>
        <taxon>Acetobacterales</taxon>
        <taxon>Acetobacteraceae</taxon>
        <taxon>Acetobacter</taxon>
    </lineage>
</organism>
<protein>
    <submittedName>
        <fullName evidence="1">Uncharacterized protein</fullName>
    </submittedName>
</protein>
<gene>
    <name evidence="1" type="ORF">S1001342_01230</name>
</gene>
<dbReference type="EMBL" id="CP021509">
    <property type="protein sequence ID" value="ARW47562.1"/>
    <property type="molecule type" value="Genomic_DNA"/>
</dbReference>
<name>A0A1Y0XZL2_ACEPA</name>
<proteinExistence type="predicted"/>
<reference evidence="1 2" key="1">
    <citation type="submission" date="2017-05" db="EMBL/GenBank/DDBJ databases">
        <title>Genome sequence of Acetobacter pasteurianus subsp. pasteurianus strain SRCM101342.</title>
        <authorList>
            <person name="Cho S.H."/>
        </authorList>
    </citation>
    <scope>NUCLEOTIDE SEQUENCE [LARGE SCALE GENOMIC DNA]</scope>
    <source>
        <strain evidence="1 2">SRCM101342</strain>
    </source>
</reference>
<dbReference type="AlphaFoldDB" id="A0A1Y0XZL2"/>
<sequence>MTILASRYRYKNIDAGEMNITFQTRKLQKVFNTWALLVRDYGEKQAKVIARRMSVLANAPTLQQVPAQKPERCHKLTNNRKHQYAVDALHPFRIVFKVNHNPIPLLEDGGIDLSLVTNITICEVVNYHGG</sequence>
<dbReference type="SUPFAM" id="SSF143011">
    <property type="entry name" value="RelE-like"/>
    <property type="match status" value="1"/>
</dbReference>
<dbReference type="Gene3D" id="3.30.2310.20">
    <property type="entry name" value="RelE-like"/>
    <property type="match status" value="1"/>
</dbReference>